<dbReference type="InterPro" id="IPR013538">
    <property type="entry name" value="ASHA1/2-like_C"/>
</dbReference>
<dbReference type="AlphaFoldDB" id="A0A1A0VH21"/>
<reference evidence="3 4" key="1">
    <citation type="submission" date="2016-06" db="EMBL/GenBank/DDBJ databases">
        <authorList>
            <person name="Kjaerup R.B."/>
            <person name="Dalgaard T.S."/>
            <person name="Juul-Madsen H.R."/>
        </authorList>
    </citation>
    <scope>NUCLEOTIDE SEQUENCE [LARGE SCALE GENOMIC DNA]</scope>
    <source>
        <strain evidence="3 4">852002-51834_SCH5396731</strain>
    </source>
</reference>
<dbReference type="CDD" id="cd08895">
    <property type="entry name" value="SRPBCC_CalC_Aha1-like_2"/>
    <property type="match status" value="1"/>
</dbReference>
<feature type="domain" description="Activator of Hsp90 ATPase homologue 1/2-like C-terminal" evidence="2">
    <location>
        <begin position="12"/>
        <end position="152"/>
    </location>
</feature>
<evidence type="ECO:0000313" key="4">
    <source>
        <dbReference type="Proteomes" id="UP000091914"/>
    </source>
</evidence>
<sequence length="160" mass="17278">MGRTDSASLVMDAPLRRVYTALVEPQALLKWLPPHGMSGQFEHFDVRPGGSYRMRLTYADAPESGGKSSSNSDVVDVRFVEIVPGERVVQAVDFESDDPSFAGTMTMTWSVTAVNAGSTRVDIRADDVPAGISAEDHIDGLRSSLTNLATYLTGARVDQD</sequence>
<dbReference type="SUPFAM" id="SSF55961">
    <property type="entry name" value="Bet v1-like"/>
    <property type="match status" value="1"/>
</dbReference>
<accession>A0A1A0VH21</accession>
<dbReference type="Gene3D" id="3.30.530.20">
    <property type="match status" value="1"/>
</dbReference>
<gene>
    <name evidence="3" type="ORF">A5760_12890</name>
</gene>
<proteinExistence type="inferred from homology"/>
<protein>
    <submittedName>
        <fullName evidence="3">ATPase</fullName>
    </submittedName>
</protein>
<dbReference type="OrthoDB" id="9786557at2"/>
<dbReference type="EMBL" id="LZSX01000072">
    <property type="protein sequence ID" value="OBB82501.1"/>
    <property type="molecule type" value="Genomic_DNA"/>
</dbReference>
<dbReference type="Proteomes" id="UP000091914">
    <property type="component" value="Unassembled WGS sequence"/>
</dbReference>
<evidence type="ECO:0000259" key="2">
    <source>
        <dbReference type="Pfam" id="PF08327"/>
    </source>
</evidence>
<evidence type="ECO:0000313" key="3">
    <source>
        <dbReference type="EMBL" id="OBB82501.1"/>
    </source>
</evidence>
<comment type="similarity">
    <text evidence="1">Belongs to the AHA1 family.</text>
</comment>
<dbReference type="Pfam" id="PF08327">
    <property type="entry name" value="AHSA1"/>
    <property type="match status" value="1"/>
</dbReference>
<evidence type="ECO:0000256" key="1">
    <source>
        <dbReference type="ARBA" id="ARBA00006817"/>
    </source>
</evidence>
<organism evidence="3 4">
    <name type="scientific">Mycobacterium colombiense</name>
    <dbReference type="NCBI Taxonomy" id="339268"/>
    <lineage>
        <taxon>Bacteria</taxon>
        <taxon>Bacillati</taxon>
        <taxon>Actinomycetota</taxon>
        <taxon>Actinomycetes</taxon>
        <taxon>Mycobacteriales</taxon>
        <taxon>Mycobacteriaceae</taxon>
        <taxon>Mycobacterium</taxon>
        <taxon>Mycobacterium avium complex (MAC)</taxon>
    </lineage>
</organism>
<name>A0A1A0VH21_9MYCO</name>
<comment type="caution">
    <text evidence="3">The sequence shown here is derived from an EMBL/GenBank/DDBJ whole genome shotgun (WGS) entry which is preliminary data.</text>
</comment>
<dbReference type="InterPro" id="IPR023393">
    <property type="entry name" value="START-like_dom_sf"/>
</dbReference>